<keyword evidence="2" id="KW-1185">Reference proteome</keyword>
<accession>A0A2G4EVB8</accession>
<protein>
    <submittedName>
        <fullName evidence="1">DUF2442 domain-containing protein</fullName>
    </submittedName>
</protein>
<dbReference type="AlphaFoldDB" id="A0A2G4EVB8"/>
<dbReference type="RefSeq" id="WP_096831701.1">
    <property type="nucleotide sequence ID" value="NZ_NXIB02000202.1"/>
</dbReference>
<dbReference type="InterPro" id="IPR018841">
    <property type="entry name" value="DUF2442"/>
</dbReference>
<name>A0A2G4EVB8_9CYAN</name>
<sequence length="110" mass="12480">MTTLILETEPLVIKVTVTDEKVIVDLADGRSLSVPLAWYPRLLHGSPQERHNWQLLGDGYAIEWTDLDEHIGVEGLLAGRRSSESQRSFESWLIARKTARSNPERLITND</sequence>
<organism evidence="1 2">
    <name type="scientific">Tychonema bourrellyi FEM_GT703</name>
    <dbReference type="NCBI Taxonomy" id="2040638"/>
    <lineage>
        <taxon>Bacteria</taxon>
        <taxon>Bacillati</taxon>
        <taxon>Cyanobacteriota</taxon>
        <taxon>Cyanophyceae</taxon>
        <taxon>Oscillatoriophycideae</taxon>
        <taxon>Oscillatoriales</taxon>
        <taxon>Microcoleaceae</taxon>
        <taxon>Tychonema</taxon>
    </lineage>
</organism>
<dbReference type="OrthoDB" id="337884at2"/>
<reference evidence="1" key="1">
    <citation type="submission" date="2017-10" db="EMBL/GenBank/DDBJ databases">
        <title>Draft genome sequence of the planktic cyanobacteria Tychonema bourrellyi isolated from alpine lentic freshwater.</title>
        <authorList>
            <person name="Tett A."/>
            <person name="Armanini F."/>
            <person name="Asnicar F."/>
            <person name="Boscaini A."/>
            <person name="Pasolli E."/>
            <person name="Zolfo M."/>
            <person name="Donati C."/>
            <person name="Salmaso N."/>
            <person name="Segata N."/>
        </authorList>
    </citation>
    <scope>NUCLEOTIDE SEQUENCE</scope>
    <source>
        <strain evidence="1">FEM_GT703</strain>
    </source>
</reference>
<proteinExistence type="predicted"/>
<evidence type="ECO:0000313" key="1">
    <source>
        <dbReference type="EMBL" id="PHX53406.1"/>
    </source>
</evidence>
<gene>
    <name evidence="1" type="ORF">CP500_021685</name>
</gene>
<comment type="caution">
    <text evidence="1">The sequence shown here is derived from an EMBL/GenBank/DDBJ whole genome shotgun (WGS) entry which is preliminary data.</text>
</comment>
<dbReference type="EMBL" id="NXIB02000202">
    <property type="protein sequence ID" value="PHX53406.1"/>
    <property type="molecule type" value="Genomic_DNA"/>
</dbReference>
<dbReference type="Proteomes" id="UP000226442">
    <property type="component" value="Unassembled WGS sequence"/>
</dbReference>
<evidence type="ECO:0000313" key="2">
    <source>
        <dbReference type="Proteomes" id="UP000226442"/>
    </source>
</evidence>
<dbReference type="Pfam" id="PF10387">
    <property type="entry name" value="DUF2442"/>
    <property type="match status" value="1"/>
</dbReference>
<dbReference type="Gene3D" id="3.30.2020.40">
    <property type="entry name" value="Uncharacterised protein PF10387, DUF2442"/>
    <property type="match status" value="1"/>
</dbReference>